<protein>
    <submittedName>
        <fullName evidence="2 3">Electron transfer flavoprotein</fullName>
    </submittedName>
</protein>
<dbReference type="EnsemblMetazoa" id="ASIC016069-RA">
    <property type="protein sequence ID" value="ASIC016069-PA"/>
    <property type="gene ID" value="ASIC016069"/>
</dbReference>
<feature type="region of interest" description="Disordered" evidence="1">
    <location>
        <begin position="1"/>
        <end position="40"/>
    </location>
</feature>
<evidence type="ECO:0000256" key="1">
    <source>
        <dbReference type="SAM" id="MobiDB-lite"/>
    </source>
</evidence>
<dbReference type="EMBL" id="KE525337">
    <property type="protein sequence ID" value="KFB48095.1"/>
    <property type="molecule type" value="Genomic_DNA"/>
</dbReference>
<keyword evidence="4" id="KW-1185">Reference proteome</keyword>
<reference evidence="3" key="2">
    <citation type="submission" date="2020-05" db="UniProtKB">
        <authorList>
            <consortium name="EnsemblMetazoa"/>
        </authorList>
    </citation>
    <scope>IDENTIFICATION</scope>
</reference>
<accession>A0A084WD01</accession>
<dbReference type="VEuPathDB" id="VectorBase:ASIC016069"/>
<reference evidence="2 4" key="1">
    <citation type="journal article" date="2014" name="BMC Genomics">
        <title>Genome sequence of Anopheles sinensis provides insight into genetics basis of mosquito competence for malaria parasites.</title>
        <authorList>
            <person name="Zhou D."/>
            <person name="Zhang D."/>
            <person name="Ding G."/>
            <person name="Shi L."/>
            <person name="Hou Q."/>
            <person name="Ye Y."/>
            <person name="Xu Y."/>
            <person name="Zhou H."/>
            <person name="Xiong C."/>
            <person name="Li S."/>
            <person name="Yu J."/>
            <person name="Hong S."/>
            <person name="Yu X."/>
            <person name="Zou P."/>
            <person name="Chen C."/>
            <person name="Chang X."/>
            <person name="Wang W."/>
            <person name="Lv Y."/>
            <person name="Sun Y."/>
            <person name="Ma L."/>
            <person name="Shen B."/>
            <person name="Zhu C."/>
        </authorList>
    </citation>
    <scope>NUCLEOTIDE SEQUENCE [LARGE SCALE GENOMIC DNA]</scope>
</reference>
<dbReference type="AlphaFoldDB" id="A0A084WD01"/>
<dbReference type="Proteomes" id="UP000030765">
    <property type="component" value="Unassembled WGS sequence"/>
</dbReference>
<organism evidence="2">
    <name type="scientific">Anopheles sinensis</name>
    <name type="common">Mosquito</name>
    <dbReference type="NCBI Taxonomy" id="74873"/>
    <lineage>
        <taxon>Eukaryota</taxon>
        <taxon>Metazoa</taxon>
        <taxon>Ecdysozoa</taxon>
        <taxon>Arthropoda</taxon>
        <taxon>Hexapoda</taxon>
        <taxon>Insecta</taxon>
        <taxon>Pterygota</taxon>
        <taxon>Neoptera</taxon>
        <taxon>Endopterygota</taxon>
        <taxon>Diptera</taxon>
        <taxon>Nematocera</taxon>
        <taxon>Culicoidea</taxon>
        <taxon>Culicidae</taxon>
        <taxon>Anophelinae</taxon>
        <taxon>Anopheles</taxon>
    </lineage>
</organism>
<evidence type="ECO:0000313" key="3">
    <source>
        <dbReference type="EnsemblMetazoa" id="ASIC016069-PA"/>
    </source>
</evidence>
<dbReference type="EMBL" id="ATLV01022906">
    <property type="status" value="NOT_ANNOTATED_CDS"/>
    <property type="molecule type" value="Genomic_DNA"/>
</dbReference>
<sequence length="98" mass="10364">MATPSTAWQPAAISRTRVDAYPPAAPQPPTPSSSPSSRPSAATVVVVNNYIINKGNMSASKCHGVDVCTATDRAGRKWKSENRVGLHRCNDDADDDAV</sequence>
<feature type="compositionally biased region" description="Pro residues" evidence="1">
    <location>
        <begin position="23"/>
        <end position="32"/>
    </location>
</feature>
<evidence type="ECO:0000313" key="2">
    <source>
        <dbReference type="EMBL" id="KFB48095.1"/>
    </source>
</evidence>
<proteinExistence type="predicted"/>
<evidence type="ECO:0000313" key="4">
    <source>
        <dbReference type="Proteomes" id="UP000030765"/>
    </source>
</evidence>
<name>A0A084WD01_ANOSI</name>
<gene>
    <name evidence="2" type="ORF">ZHAS_00016069</name>
</gene>